<gene>
    <name evidence="1" type="ORF">Taro_008315</name>
</gene>
<keyword evidence="2" id="KW-1185">Reference proteome</keyword>
<dbReference type="Proteomes" id="UP000652761">
    <property type="component" value="Unassembled WGS sequence"/>
</dbReference>
<organism evidence="1 2">
    <name type="scientific">Colocasia esculenta</name>
    <name type="common">Wild taro</name>
    <name type="synonym">Arum esculentum</name>
    <dbReference type="NCBI Taxonomy" id="4460"/>
    <lineage>
        <taxon>Eukaryota</taxon>
        <taxon>Viridiplantae</taxon>
        <taxon>Streptophyta</taxon>
        <taxon>Embryophyta</taxon>
        <taxon>Tracheophyta</taxon>
        <taxon>Spermatophyta</taxon>
        <taxon>Magnoliopsida</taxon>
        <taxon>Liliopsida</taxon>
        <taxon>Araceae</taxon>
        <taxon>Aroideae</taxon>
        <taxon>Colocasieae</taxon>
        <taxon>Colocasia</taxon>
    </lineage>
</organism>
<evidence type="ECO:0000313" key="1">
    <source>
        <dbReference type="EMBL" id="MQL75945.1"/>
    </source>
</evidence>
<evidence type="ECO:0000313" key="2">
    <source>
        <dbReference type="Proteomes" id="UP000652761"/>
    </source>
</evidence>
<accession>A0A843TXY6</accession>
<comment type="caution">
    <text evidence="1">The sequence shown here is derived from an EMBL/GenBank/DDBJ whole genome shotgun (WGS) entry which is preliminary data.</text>
</comment>
<dbReference type="EMBL" id="NMUH01000272">
    <property type="protein sequence ID" value="MQL75945.1"/>
    <property type="molecule type" value="Genomic_DNA"/>
</dbReference>
<sequence length="262" mass="29196">MRAAAVDQVGNDGLEGGVRGKLLGFRRDLRLLVNRCGTVEVCVVFLDTLIPVFELYVRLRERWQWDSDFPEFVLLSLSRFDSFEVCPGVGTVVTAVVVCGVPEWWHSFGYCWYLYPVVWCDLPLNVLYPSSEFWPKATLASSPGRLGGVSVQTWTPTLIPASSDVDANLSDLHAQQSCKLLKQGGCWTNEEGFSDIPSAWRSSRSPEERSFGGGSATFLELPKETLQFTQDSELGSVFLHRPDSTARSLDAQIMLGVHRPCR</sequence>
<name>A0A843TXY6_COLES</name>
<protein>
    <submittedName>
        <fullName evidence="1">Uncharacterized protein</fullName>
    </submittedName>
</protein>
<reference evidence="1" key="1">
    <citation type="submission" date="2017-07" db="EMBL/GenBank/DDBJ databases">
        <title>Taro Niue Genome Assembly and Annotation.</title>
        <authorList>
            <person name="Atibalentja N."/>
            <person name="Keating K."/>
            <person name="Fields C.J."/>
        </authorList>
    </citation>
    <scope>NUCLEOTIDE SEQUENCE</scope>
    <source>
        <strain evidence="1">Niue_2</strain>
        <tissue evidence="1">Leaf</tissue>
    </source>
</reference>
<dbReference type="AlphaFoldDB" id="A0A843TXY6"/>
<proteinExistence type="predicted"/>